<evidence type="ECO:0000313" key="9">
    <source>
        <dbReference type="EMBL" id="KAK0468829.1"/>
    </source>
</evidence>
<evidence type="ECO:0000313" key="10">
    <source>
        <dbReference type="Proteomes" id="UP001175227"/>
    </source>
</evidence>
<evidence type="ECO:0000256" key="4">
    <source>
        <dbReference type="ARBA" id="ARBA00022692"/>
    </source>
</evidence>
<keyword evidence="3" id="KW-0813">Transport</keyword>
<keyword evidence="10" id="KW-1185">Reference proteome</keyword>
<name>A0AA39NNN2_9AGAR</name>
<reference evidence="9" key="1">
    <citation type="submission" date="2023-06" db="EMBL/GenBank/DDBJ databases">
        <authorList>
            <consortium name="Lawrence Berkeley National Laboratory"/>
            <person name="Ahrendt S."/>
            <person name="Sahu N."/>
            <person name="Indic B."/>
            <person name="Wong-Bajracharya J."/>
            <person name="Merenyi Z."/>
            <person name="Ke H.-M."/>
            <person name="Monk M."/>
            <person name="Kocsube S."/>
            <person name="Drula E."/>
            <person name="Lipzen A."/>
            <person name="Balint B."/>
            <person name="Henrissat B."/>
            <person name="Andreopoulos B."/>
            <person name="Martin F.M."/>
            <person name="Harder C.B."/>
            <person name="Rigling D."/>
            <person name="Ford K.L."/>
            <person name="Foster G.D."/>
            <person name="Pangilinan J."/>
            <person name="Papanicolaou A."/>
            <person name="Barry K."/>
            <person name="LaButti K."/>
            <person name="Viragh M."/>
            <person name="Koriabine M."/>
            <person name="Yan M."/>
            <person name="Riley R."/>
            <person name="Champramary S."/>
            <person name="Plett K.L."/>
            <person name="Tsai I.J."/>
            <person name="Slot J."/>
            <person name="Sipos G."/>
            <person name="Plett J."/>
            <person name="Nagy L.G."/>
            <person name="Grigoriev I.V."/>
        </authorList>
    </citation>
    <scope>NUCLEOTIDE SEQUENCE</scope>
    <source>
        <strain evidence="9">ICMP 16352</strain>
    </source>
</reference>
<evidence type="ECO:0000256" key="5">
    <source>
        <dbReference type="ARBA" id="ARBA00022856"/>
    </source>
</evidence>
<comment type="caution">
    <text evidence="9">The sequence shown here is derived from an EMBL/GenBank/DDBJ whole genome shotgun (WGS) entry which is preliminary data.</text>
</comment>
<proteinExistence type="inferred from homology"/>
<dbReference type="GO" id="GO:0035673">
    <property type="term" value="F:oligopeptide transmembrane transporter activity"/>
    <property type="evidence" value="ECO:0007669"/>
    <property type="project" value="InterPro"/>
</dbReference>
<keyword evidence="8" id="KW-0472">Membrane</keyword>
<dbReference type="EMBL" id="JAUEPR010000065">
    <property type="protein sequence ID" value="KAK0468829.1"/>
    <property type="molecule type" value="Genomic_DNA"/>
</dbReference>
<accession>A0AA39NNN2</accession>
<gene>
    <name evidence="9" type="ORF">IW261DRAFT_1517049</name>
</gene>
<evidence type="ECO:0000256" key="1">
    <source>
        <dbReference type="ARBA" id="ARBA00004141"/>
    </source>
</evidence>
<evidence type="ECO:0000256" key="6">
    <source>
        <dbReference type="ARBA" id="ARBA00022927"/>
    </source>
</evidence>
<protein>
    <submittedName>
        <fullName evidence="9">Uncharacterized protein</fullName>
    </submittedName>
</protein>
<dbReference type="InterPro" id="IPR004813">
    <property type="entry name" value="OPT"/>
</dbReference>
<organism evidence="9 10">
    <name type="scientific">Armillaria novae-zelandiae</name>
    <dbReference type="NCBI Taxonomy" id="153914"/>
    <lineage>
        <taxon>Eukaryota</taxon>
        <taxon>Fungi</taxon>
        <taxon>Dikarya</taxon>
        <taxon>Basidiomycota</taxon>
        <taxon>Agaricomycotina</taxon>
        <taxon>Agaricomycetes</taxon>
        <taxon>Agaricomycetidae</taxon>
        <taxon>Agaricales</taxon>
        <taxon>Marasmiineae</taxon>
        <taxon>Physalacriaceae</taxon>
        <taxon>Armillaria</taxon>
    </lineage>
</organism>
<dbReference type="InterPro" id="IPR004648">
    <property type="entry name" value="Oligpept_transpt"/>
</dbReference>
<keyword evidence="4" id="KW-0812">Transmembrane</keyword>
<comment type="similarity">
    <text evidence="2">Belongs to the oligopeptide OPT transporter family.</text>
</comment>
<dbReference type="PANTHER" id="PTHR22601">
    <property type="entry name" value="ISP4 LIKE PROTEIN"/>
    <property type="match status" value="1"/>
</dbReference>
<evidence type="ECO:0000256" key="2">
    <source>
        <dbReference type="ARBA" id="ARBA00008807"/>
    </source>
</evidence>
<dbReference type="AlphaFoldDB" id="A0AA39NNN2"/>
<keyword evidence="6" id="KW-0653">Protein transport</keyword>
<dbReference type="Pfam" id="PF03169">
    <property type="entry name" value="OPT"/>
    <property type="match status" value="1"/>
</dbReference>
<keyword evidence="5" id="KW-0571">Peptide transport</keyword>
<evidence type="ECO:0000256" key="3">
    <source>
        <dbReference type="ARBA" id="ARBA00022448"/>
    </source>
</evidence>
<evidence type="ECO:0000256" key="8">
    <source>
        <dbReference type="ARBA" id="ARBA00023136"/>
    </source>
</evidence>
<sequence>IIQAVNNQQVGLNVVTELIIGYALPGRPVSMMISKPWDYITMAQALTHVRLQAGPLHEDSPTVDVLRSDCRDGYRWYHTAQCTGVDVYQCRERL</sequence>
<feature type="non-terminal residue" evidence="9">
    <location>
        <position position="94"/>
    </location>
</feature>
<dbReference type="GO" id="GO:0016020">
    <property type="term" value="C:membrane"/>
    <property type="evidence" value="ECO:0007669"/>
    <property type="project" value="UniProtKB-SubCell"/>
</dbReference>
<evidence type="ECO:0000256" key="7">
    <source>
        <dbReference type="ARBA" id="ARBA00022989"/>
    </source>
</evidence>
<comment type="subcellular location">
    <subcellularLocation>
        <location evidence="1">Membrane</location>
        <topology evidence="1">Multi-pass membrane protein</topology>
    </subcellularLocation>
</comment>
<dbReference type="GO" id="GO:0015031">
    <property type="term" value="P:protein transport"/>
    <property type="evidence" value="ECO:0007669"/>
    <property type="project" value="UniProtKB-KW"/>
</dbReference>
<keyword evidence="7" id="KW-1133">Transmembrane helix</keyword>
<dbReference type="Proteomes" id="UP001175227">
    <property type="component" value="Unassembled WGS sequence"/>
</dbReference>